<organism evidence="2 3">
    <name type="scientific">Scleroderma citrinum Foug A</name>
    <dbReference type="NCBI Taxonomy" id="1036808"/>
    <lineage>
        <taxon>Eukaryota</taxon>
        <taxon>Fungi</taxon>
        <taxon>Dikarya</taxon>
        <taxon>Basidiomycota</taxon>
        <taxon>Agaricomycotina</taxon>
        <taxon>Agaricomycetes</taxon>
        <taxon>Agaricomycetidae</taxon>
        <taxon>Boletales</taxon>
        <taxon>Sclerodermatineae</taxon>
        <taxon>Sclerodermataceae</taxon>
        <taxon>Scleroderma</taxon>
    </lineage>
</organism>
<dbReference type="AlphaFoldDB" id="A0A0C2ZFN2"/>
<reference evidence="3" key="2">
    <citation type="submission" date="2015-01" db="EMBL/GenBank/DDBJ databases">
        <title>Evolutionary Origins and Diversification of the Mycorrhizal Mutualists.</title>
        <authorList>
            <consortium name="DOE Joint Genome Institute"/>
            <consortium name="Mycorrhizal Genomics Consortium"/>
            <person name="Kohler A."/>
            <person name="Kuo A."/>
            <person name="Nagy L.G."/>
            <person name="Floudas D."/>
            <person name="Copeland A."/>
            <person name="Barry K.W."/>
            <person name="Cichocki N."/>
            <person name="Veneault-Fourrey C."/>
            <person name="LaButti K."/>
            <person name="Lindquist E.A."/>
            <person name="Lipzen A."/>
            <person name="Lundell T."/>
            <person name="Morin E."/>
            <person name="Murat C."/>
            <person name="Riley R."/>
            <person name="Ohm R."/>
            <person name="Sun H."/>
            <person name="Tunlid A."/>
            <person name="Henrissat B."/>
            <person name="Grigoriev I.V."/>
            <person name="Hibbett D.S."/>
            <person name="Martin F."/>
        </authorList>
    </citation>
    <scope>NUCLEOTIDE SEQUENCE [LARGE SCALE GENOMIC DNA]</scope>
    <source>
        <strain evidence="3">Foug A</strain>
    </source>
</reference>
<proteinExistence type="predicted"/>
<evidence type="ECO:0000313" key="3">
    <source>
        <dbReference type="Proteomes" id="UP000053989"/>
    </source>
</evidence>
<dbReference type="Proteomes" id="UP000053989">
    <property type="component" value="Unassembled WGS sequence"/>
</dbReference>
<dbReference type="EMBL" id="KN822061">
    <property type="protein sequence ID" value="KIM60498.1"/>
    <property type="molecule type" value="Genomic_DNA"/>
</dbReference>
<dbReference type="InParanoid" id="A0A0C2ZFN2"/>
<evidence type="ECO:0000256" key="1">
    <source>
        <dbReference type="SAM" id="SignalP"/>
    </source>
</evidence>
<dbReference type="HOGENOM" id="CLU_2962223_0_0_1"/>
<feature type="signal peptide" evidence="1">
    <location>
        <begin position="1"/>
        <end position="23"/>
    </location>
</feature>
<keyword evidence="1" id="KW-0732">Signal</keyword>
<accession>A0A0C2ZFN2</accession>
<reference evidence="2 3" key="1">
    <citation type="submission" date="2014-04" db="EMBL/GenBank/DDBJ databases">
        <authorList>
            <consortium name="DOE Joint Genome Institute"/>
            <person name="Kuo A."/>
            <person name="Kohler A."/>
            <person name="Nagy L.G."/>
            <person name="Floudas D."/>
            <person name="Copeland A."/>
            <person name="Barry K.W."/>
            <person name="Cichocki N."/>
            <person name="Veneault-Fourrey C."/>
            <person name="LaButti K."/>
            <person name="Lindquist E.A."/>
            <person name="Lipzen A."/>
            <person name="Lundell T."/>
            <person name="Morin E."/>
            <person name="Murat C."/>
            <person name="Sun H."/>
            <person name="Tunlid A."/>
            <person name="Henrissat B."/>
            <person name="Grigoriev I.V."/>
            <person name="Hibbett D.S."/>
            <person name="Martin F."/>
            <person name="Nordberg H.P."/>
            <person name="Cantor M.N."/>
            <person name="Hua S.X."/>
        </authorList>
    </citation>
    <scope>NUCLEOTIDE SEQUENCE [LARGE SCALE GENOMIC DNA]</scope>
    <source>
        <strain evidence="2 3">Foug A</strain>
    </source>
</reference>
<sequence length="59" mass="6507">MSCLHICAVLRTAILIHAPEVECAIPPSHALQQVSDSSTNVQRSHERFCLVLECSQYGI</sequence>
<keyword evidence="3" id="KW-1185">Reference proteome</keyword>
<evidence type="ECO:0000313" key="2">
    <source>
        <dbReference type="EMBL" id="KIM60498.1"/>
    </source>
</evidence>
<name>A0A0C2ZFN2_9AGAM</name>
<gene>
    <name evidence="2" type="ORF">SCLCIDRAFT_1216779</name>
</gene>
<protein>
    <submittedName>
        <fullName evidence="2">Uncharacterized protein</fullName>
    </submittedName>
</protein>
<feature type="chain" id="PRO_5002172047" evidence="1">
    <location>
        <begin position="24"/>
        <end position="59"/>
    </location>
</feature>